<evidence type="ECO:0000313" key="9">
    <source>
        <dbReference type="Proteomes" id="UP000203589"/>
    </source>
</evidence>
<evidence type="ECO:0000256" key="2">
    <source>
        <dbReference type="ARBA" id="ARBA00022670"/>
    </source>
</evidence>
<dbReference type="InterPro" id="IPR001254">
    <property type="entry name" value="Trypsin_dom"/>
</dbReference>
<dbReference type="GO" id="GO:0006508">
    <property type="term" value="P:proteolysis"/>
    <property type="evidence" value="ECO:0007669"/>
    <property type="project" value="UniProtKB-KW"/>
</dbReference>
<organism evidence="8 9">
    <name type="scientific">Antarctobacter heliothermus</name>
    <dbReference type="NCBI Taxonomy" id="74033"/>
    <lineage>
        <taxon>Bacteria</taxon>
        <taxon>Pseudomonadati</taxon>
        <taxon>Pseudomonadota</taxon>
        <taxon>Alphaproteobacteria</taxon>
        <taxon>Rhodobacterales</taxon>
        <taxon>Roseobacteraceae</taxon>
        <taxon>Antarctobacter</taxon>
    </lineage>
</organism>
<comment type="similarity">
    <text evidence="1 6">Belongs to the peptidase S1B family.</text>
</comment>
<feature type="domain" description="Peptidase S1" evidence="7">
    <location>
        <begin position="11"/>
        <end position="263"/>
    </location>
</feature>
<dbReference type="InterPro" id="IPR009003">
    <property type="entry name" value="Peptidase_S1_PA"/>
</dbReference>
<dbReference type="GO" id="GO:0004252">
    <property type="term" value="F:serine-type endopeptidase activity"/>
    <property type="evidence" value="ECO:0007669"/>
    <property type="project" value="InterPro"/>
</dbReference>
<proteinExistence type="inferred from homology"/>
<dbReference type="SUPFAM" id="SSF50494">
    <property type="entry name" value="Trypsin-like serine proteases"/>
    <property type="match status" value="1"/>
</dbReference>
<dbReference type="KEGG" id="aht:ANTHELSMS3_00835"/>
<accession>A0A222E070</accession>
<evidence type="ECO:0000256" key="5">
    <source>
        <dbReference type="ARBA" id="ARBA00022825"/>
    </source>
</evidence>
<protein>
    <recommendedName>
        <fullName evidence="6">Serine protease</fullName>
        <ecNumber evidence="6">3.4.21.-</ecNumber>
    </recommendedName>
</protein>
<dbReference type="PROSITE" id="PS50240">
    <property type="entry name" value="TRYPSIN_DOM"/>
    <property type="match status" value="1"/>
</dbReference>
<evidence type="ECO:0000313" key="8">
    <source>
        <dbReference type="EMBL" id="ASP19552.1"/>
    </source>
</evidence>
<dbReference type="Gene3D" id="2.40.10.10">
    <property type="entry name" value="Trypsin-like serine proteases"/>
    <property type="match status" value="2"/>
</dbReference>
<evidence type="ECO:0000259" key="7">
    <source>
        <dbReference type="PROSITE" id="PS50240"/>
    </source>
</evidence>
<dbReference type="PRINTS" id="PR00839">
    <property type="entry name" value="V8PROTEASE"/>
</dbReference>
<evidence type="ECO:0000256" key="1">
    <source>
        <dbReference type="ARBA" id="ARBA00008764"/>
    </source>
</evidence>
<feature type="chain" id="PRO_5011826298" description="Serine protease" evidence="6">
    <location>
        <begin position="19"/>
        <end position="263"/>
    </location>
</feature>
<keyword evidence="2 6" id="KW-0645">Protease</keyword>
<dbReference type="Pfam" id="PF00089">
    <property type="entry name" value="Trypsin"/>
    <property type="match status" value="1"/>
</dbReference>
<keyword evidence="9" id="KW-1185">Reference proteome</keyword>
<feature type="signal peptide" evidence="6">
    <location>
        <begin position="1"/>
        <end position="18"/>
    </location>
</feature>
<dbReference type="EC" id="3.4.21.-" evidence="6"/>
<evidence type="ECO:0000256" key="4">
    <source>
        <dbReference type="ARBA" id="ARBA00022801"/>
    </source>
</evidence>
<evidence type="ECO:0000256" key="3">
    <source>
        <dbReference type="ARBA" id="ARBA00022729"/>
    </source>
</evidence>
<keyword evidence="5 6" id="KW-0720">Serine protease</keyword>
<dbReference type="InterPro" id="IPR018114">
    <property type="entry name" value="TRYPSIN_HIS"/>
</dbReference>
<dbReference type="Proteomes" id="UP000203589">
    <property type="component" value="Chromosome"/>
</dbReference>
<dbReference type="PANTHER" id="PTHR15462">
    <property type="entry name" value="SERINE PROTEASE"/>
    <property type="match status" value="1"/>
</dbReference>
<gene>
    <name evidence="8" type="primary">blaSE</name>
    <name evidence="8" type="ORF">ANTHELSMS3_00835</name>
</gene>
<keyword evidence="4 6" id="KW-0378">Hydrolase</keyword>
<dbReference type="PROSITE" id="PS00134">
    <property type="entry name" value="TRYPSIN_HIS"/>
    <property type="match status" value="1"/>
</dbReference>
<dbReference type="EMBL" id="CP022540">
    <property type="protein sequence ID" value="ASP19552.1"/>
    <property type="molecule type" value="Genomic_DNA"/>
</dbReference>
<dbReference type="AlphaFoldDB" id="A0A222E070"/>
<dbReference type="InterPro" id="IPR008256">
    <property type="entry name" value="Peptidase_S1B"/>
</dbReference>
<reference evidence="8 9" key="1">
    <citation type="submission" date="2017-07" db="EMBL/GenBank/DDBJ databases">
        <title>Genome Sequence of Antarctobacter heliothermus Strain SMS3 Isolated from a culture of the Diatom Skeletonema marinoi.</title>
        <authorList>
            <person name="Topel M."/>
            <person name="Pinder M.I.M."/>
            <person name="Johansson O.N."/>
            <person name="Kourtchenko O."/>
            <person name="Godhe A."/>
            <person name="Clarke A.K."/>
        </authorList>
    </citation>
    <scope>NUCLEOTIDE SEQUENCE [LARGE SCALE GENOMIC DNA]</scope>
    <source>
        <strain evidence="8 9">SMS3</strain>
    </source>
</reference>
<keyword evidence="3 6" id="KW-0732">Signal</keyword>
<dbReference type="InterPro" id="IPR043504">
    <property type="entry name" value="Peptidase_S1_PA_chymotrypsin"/>
</dbReference>
<dbReference type="PANTHER" id="PTHR15462:SF8">
    <property type="entry name" value="SERINE PROTEASE"/>
    <property type="match status" value="1"/>
</dbReference>
<name>A0A222E070_9RHOB</name>
<dbReference type="InterPro" id="IPR050966">
    <property type="entry name" value="Glutamyl_endopeptidase"/>
</dbReference>
<evidence type="ECO:0000256" key="6">
    <source>
        <dbReference type="RuleBase" id="RU004296"/>
    </source>
</evidence>
<sequence>MRFFLVLSLWLLGSAASAQGLFSMDSAQDGRGWEAVGRIEIADAAFCTGALIGPRLVVTAAHCLFDPDTGLRVPVNEMQFLAGWRNGRAAAYRRVRKAVPHPGFAYGQEANADRVRHDLALIELQHPIRNTTITPFNTDIGPETGDTVGVVSYAHDRSEAPSLQDTCAVLAHQDGMLVLSCSVDFGASGSPVFRIGADGLARMVSIVSSKAEANGAPVALATPLQGPLADLRDALSADRDPGAGLDRLTAGTRRETGAKFVRP</sequence>